<accession>A0A0R3PIC3</accession>
<evidence type="ECO:0000313" key="3">
    <source>
        <dbReference type="Proteomes" id="UP000267027"/>
    </source>
</evidence>
<dbReference type="WBParaSite" id="ACOC_0000410001-mRNA-1">
    <property type="protein sequence ID" value="ACOC_0000410001-mRNA-1"/>
    <property type="gene ID" value="ACOC_0000410001"/>
</dbReference>
<dbReference type="InterPro" id="IPR019147">
    <property type="entry name" value="SWAP_N_domain"/>
</dbReference>
<sequence>MQLHKLFWIFTHAIVESPTLLDSFRAVNDPCPHDLLLTTSLMPHRNKLKLRCIAKAAEDKNILRKWQGDPTVLIDRFDVRAHLDFISPVKKKSVEPDSEDEKQELICDFERYRVLIINEFRDVSEKDYLRKIAEKEFWRIPKDEQLKCGCGSVMKAHSQLALSRFSVFTSNCQLDDTSPWSIATHTQTSPTDAYGTIVFQVWGLPPPPLVITVHGGMANFEVHEKLGRLFRDGVLKAAQTTGAWIITSGLDSGVVKQVAQALDDAGISARMRSKIVTIGIAPWGVIKRRERLVRLCFDRTVTP</sequence>
<evidence type="ECO:0000313" key="4">
    <source>
        <dbReference type="WBParaSite" id="ACOC_0000410001-mRNA-1"/>
    </source>
</evidence>
<dbReference type="EMBL" id="UYYA01002028">
    <property type="protein sequence ID" value="VDM55686.1"/>
    <property type="molecule type" value="Genomic_DNA"/>
</dbReference>
<name>A0A0R3PIC3_ANGCS</name>
<keyword evidence="3" id="KW-1185">Reference proteome</keyword>
<dbReference type="InterPro" id="IPR041491">
    <property type="entry name" value="TRPM_SLOG"/>
</dbReference>
<dbReference type="OrthoDB" id="10070965at2759"/>
<dbReference type="AlphaFoldDB" id="A0A0R3PIC3"/>
<dbReference type="GO" id="GO:0005261">
    <property type="term" value="F:monoatomic cation channel activity"/>
    <property type="evidence" value="ECO:0007669"/>
    <property type="project" value="TreeGrafter"/>
</dbReference>
<gene>
    <name evidence="2" type="ORF">ACOC_LOCUS4101</name>
</gene>
<evidence type="ECO:0000259" key="1">
    <source>
        <dbReference type="SMART" id="SM01141"/>
    </source>
</evidence>
<dbReference type="SMART" id="SM01141">
    <property type="entry name" value="DRY_EERY"/>
    <property type="match status" value="1"/>
</dbReference>
<dbReference type="Proteomes" id="UP000267027">
    <property type="component" value="Unassembled WGS sequence"/>
</dbReference>
<reference evidence="4" key="1">
    <citation type="submission" date="2017-02" db="UniProtKB">
        <authorList>
            <consortium name="WormBaseParasite"/>
        </authorList>
    </citation>
    <scope>IDENTIFICATION</scope>
</reference>
<evidence type="ECO:0000313" key="2">
    <source>
        <dbReference type="EMBL" id="VDM55686.1"/>
    </source>
</evidence>
<reference evidence="2 3" key="2">
    <citation type="submission" date="2018-11" db="EMBL/GenBank/DDBJ databases">
        <authorList>
            <consortium name="Pathogen Informatics"/>
        </authorList>
    </citation>
    <scope>NUCLEOTIDE SEQUENCE [LARGE SCALE GENOMIC DNA]</scope>
    <source>
        <strain evidence="2 3">Costa Rica</strain>
    </source>
</reference>
<dbReference type="InterPro" id="IPR050927">
    <property type="entry name" value="TRPM"/>
</dbReference>
<dbReference type="Pfam" id="PF18139">
    <property type="entry name" value="LSDAT_euk"/>
    <property type="match status" value="1"/>
</dbReference>
<protein>
    <submittedName>
        <fullName evidence="4">DRY_EERY domain-containing protein</fullName>
    </submittedName>
</protein>
<dbReference type="PANTHER" id="PTHR13800:SF1">
    <property type="entry name" value="TRANSIENT RECEPTOR POTENTIAL CATION CHANNEL TRPM"/>
    <property type="match status" value="1"/>
</dbReference>
<dbReference type="PANTHER" id="PTHR13800">
    <property type="entry name" value="TRANSIENT RECEPTOR POTENTIAL CATION CHANNEL, SUBFAMILY M, MEMBER 6"/>
    <property type="match status" value="1"/>
</dbReference>
<feature type="domain" description="Suppressor of white apricot N-terminal" evidence="1">
    <location>
        <begin position="49"/>
        <end position="151"/>
    </location>
</feature>
<dbReference type="GO" id="GO:0005886">
    <property type="term" value="C:plasma membrane"/>
    <property type="evidence" value="ECO:0007669"/>
    <property type="project" value="TreeGrafter"/>
</dbReference>
<proteinExistence type="predicted"/>
<dbReference type="GO" id="GO:0030001">
    <property type="term" value="P:metal ion transport"/>
    <property type="evidence" value="ECO:0007669"/>
    <property type="project" value="TreeGrafter"/>
</dbReference>
<organism evidence="4">
    <name type="scientific">Angiostrongylus costaricensis</name>
    <name type="common">Nematode worm</name>
    <dbReference type="NCBI Taxonomy" id="334426"/>
    <lineage>
        <taxon>Eukaryota</taxon>
        <taxon>Metazoa</taxon>
        <taxon>Ecdysozoa</taxon>
        <taxon>Nematoda</taxon>
        <taxon>Chromadorea</taxon>
        <taxon>Rhabditida</taxon>
        <taxon>Rhabditina</taxon>
        <taxon>Rhabditomorpha</taxon>
        <taxon>Strongyloidea</taxon>
        <taxon>Metastrongylidae</taxon>
        <taxon>Angiostrongylus</taxon>
    </lineage>
</organism>
<dbReference type="STRING" id="334426.A0A0R3PIC3"/>
<dbReference type="Pfam" id="PF09750">
    <property type="entry name" value="DRY_EERY"/>
    <property type="match status" value="1"/>
</dbReference>